<feature type="domain" description="Mycothiol-dependent maleylpyruvate isomerase metal-binding" evidence="2">
    <location>
        <begin position="14"/>
        <end position="149"/>
    </location>
</feature>
<organism evidence="3">
    <name type="scientific">marine metagenome</name>
    <dbReference type="NCBI Taxonomy" id="408172"/>
    <lineage>
        <taxon>unclassified sequences</taxon>
        <taxon>metagenomes</taxon>
        <taxon>ecological metagenomes</taxon>
    </lineage>
</organism>
<evidence type="ECO:0000259" key="1">
    <source>
        <dbReference type="Pfam" id="PF02036"/>
    </source>
</evidence>
<dbReference type="NCBIfam" id="TIGR03083">
    <property type="entry name" value="maleylpyruvate isomerase family mycothiol-dependent enzyme"/>
    <property type="match status" value="1"/>
</dbReference>
<dbReference type="AlphaFoldDB" id="A0A381UTY2"/>
<sequence>MDIELDRTRILGGLEQIWTEWSDWADGLSADDWATPSRCPGWTVQDNLSHIIGTEYMLQGRPAPDVEFPTAHLKNPIAEGNERWVESMRSMSGPEVLESFRVISAERLGELHAMSDEEILKVGWSPVGEVPYLRFMNVRVYDSWLHLEDCREPLGHEPSAGGRPAEMSVEEVTTAAGYIIGKKGGAPDGSQVEVTLTGPVEATIRVVVDGRASVVDAFDGEATATLSMSSHHWLALTGGRKDPVPMIDDGRVALGGDLALARQLAERLAFTI</sequence>
<dbReference type="Gene3D" id="3.30.1050.10">
    <property type="entry name" value="SCP2 sterol-binding domain"/>
    <property type="match status" value="1"/>
</dbReference>
<dbReference type="InterPro" id="IPR034660">
    <property type="entry name" value="DinB/YfiT-like"/>
</dbReference>
<proteinExistence type="predicted"/>
<feature type="domain" description="SCP2" evidence="1">
    <location>
        <begin position="192"/>
        <end position="266"/>
    </location>
</feature>
<dbReference type="InterPro" id="IPR017517">
    <property type="entry name" value="Maleyloyr_isom"/>
</dbReference>
<evidence type="ECO:0000313" key="3">
    <source>
        <dbReference type="EMBL" id="SVA31596.1"/>
    </source>
</evidence>
<dbReference type="InterPro" id="IPR036527">
    <property type="entry name" value="SCP2_sterol-bd_dom_sf"/>
</dbReference>
<name>A0A381UTY2_9ZZZZ</name>
<evidence type="ECO:0008006" key="4">
    <source>
        <dbReference type="Google" id="ProtNLM"/>
    </source>
</evidence>
<dbReference type="SUPFAM" id="SSF109854">
    <property type="entry name" value="DinB/YfiT-like putative metalloenzymes"/>
    <property type="match status" value="1"/>
</dbReference>
<dbReference type="Pfam" id="PF11716">
    <property type="entry name" value="MDMPI_N"/>
    <property type="match status" value="1"/>
</dbReference>
<gene>
    <name evidence="3" type="ORF">METZ01_LOCUS84450</name>
</gene>
<dbReference type="GO" id="GO:0046872">
    <property type="term" value="F:metal ion binding"/>
    <property type="evidence" value="ECO:0007669"/>
    <property type="project" value="InterPro"/>
</dbReference>
<dbReference type="SUPFAM" id="SSF55718">
    <property type="entry name" value="SCP-like"/>
    <property type="match status" value="1"/>
</dbReference>
<dbReference type="InterPro" id="IPR024344">
    <property type="entry name" value="MDMPI_metal-binding"/>
</dbReference>
<accession>A0A381UTY2</accession>
<dbReference type="InterPro" id="IPR003033">
    <property type="entry name" value="SCP2_sterol-bd_dom"/>
</dbReference>
<dbReference type="Pfam" id="PF02036">
    <property type="entry name" value="SCP2"/>
    <property type="match status" value="1"/>
</dbReference>
<reference evidence="3" key="1">
    <citation type="submission" date="2018-05" db="EMBL/GenBank/DDBJ databases">
        <authorList>
            <person name="Lanie J.A."/>
            <person name="Ng W.-L."/>
            <person name="Kazmierczak K.M."/>
            <person name="Andrzejewski T.M."/>
            <person name="Davidsen T.M."/>
            <person name="Wayne K.J."/>
            <person name="Tettelin H."/>
            <person name="Glass J.I."/>
            <person name="Rusch D."/>
            <person name="Podicherti R."/>
            <person name="Tsui H.-C.T."/>
            <person name="Winkler M.E."/>
        </authorList>
    </citation>
    <scope>NUCLEOTIDE SEQUENCE</scope>
</reference>
<dbReference type="EMBL" id="UINC01007133">
    <property type="protein sequence ID" value="SVA31596.1"/>
    <property type="molecule type" value="Genomic_DNA"/>
</dbReference>
<protein>
    <recommendedName>
        <fullName evidence="4">Mycothiol-dependent maleylpyruvate isomerase metal-binding domain-containing protein</fullName>
    </recommendedName>
</protein>
<evidence type="ECO:0000259" key="2">
    <source>
        <dbReference type="Pfam" id="PF11716"/>
    </source>
</evidence>
<dbReference type="Gene3D" id="1.20.120.450">
    <property type="entry name" value="dinb family like domain"/>
    <property type="match status" value="1"/>
</dbReference>